<keyword evidence="2" id="KW-1185">Reference proteome</keyword>
<dbReference type="Gramene" id="AET7Gv20955800.10">
    <property type="protein sequence ID" value="AET7Gv20955800.10"/>
    <property type="gene ID" value="AET7Gv20955800"/>
</dbReference>
<reference evidence="2" key="2">
    <citation type="journal article" date="2017" name="Nat. Plants">
        <title>The Aegilops tauschii genome reveals multiple impacts of transposons.</title>
        <authorList>
            <person name="Zhao G."/>
            <person name="Zou C."/>
            <person name="Li K."/>
            <person name="Wang K."/>
            <person name="Li T."/>
            <person name="Gao L."/>
            <person name="Zhang X."/>
            <person name="Wang H."/>
            <person name="Yang Z."/>
            <person name="Liu X."/>
            <person name="Jiang W."/>
            <person name="Mao L."/>
            <person name="Kong X."/>
            <person name="Jiao Y."/>
            <person name="Jia J."/>
        </authorList>
    </citation>
    <scope>NUCLEOTIDE SEQUENCE [LARGE SCALE GENOMIC DNA]</scope>
    <source>
        <strain evidence="2">cv. AL8/78</strain>
    </source>
</reference>
<reference evidence="1" key="4">
    <citation type="submission" date="2019-03" db="UniProtKB">
        <authorList>
            <consortium name="EnsemblPlants"/>
        </authorList>
    </citation>
    <scope>IDENTIFICATION</scope>
</reference>
<dbReference type="AlphaFoldDB" id="A0A453SIH2"/>
<evidence type="ECO:0000313" key="2">
    <source>
        <dbReference type="Proteomes" id="UP000015105"/>
    </source>
</evidence>
<name>A0A453SIH2_AEGTS</name>
<reference evidence="2" key="1">
    <citation type="journal article" date="2014" name="Science">
        <title>Ancient hybridizations among the ancestral genomes of bread wheat.</title>
        <authorList>
            <consortium name="International Wheat Genome Sequencing Consortium,"/>
            <person name="Marcussen T."/>
            <person name="Sandve S.R."/>
            <person name="Heier L."/>
            <person name="Spannagl M."/>
            <person name="Pfeifer M."/>
            <person name="Jakobsen K.S."/>
            <person name="Wulff B.B."/>
            <person name="Steuernagel B."/>
            <person name="Mayer K.F."/>
            <person name="Olsen O.A."/>
        </authorList>
    </citation>
    <scope>NUCLEOTIDE SEQUENCE [LARGE SCALE GENOMIC DNA]</scope>
    <source>
        <strain evidence="2">cv. AL8/78</strain>
    </source>
</reference>
<dbReference type="Proteomes" id="UP000015105">
    <property type="component" value="Chromosome 7D"/>
</dbReference>
<reference evidence="1" key="3">
    <citation type="journal article" date="2017" name="Nature">
        <title>Genome sequence of the progenitor of the wheat D genome Aegilops tauschii.</title>
        <authorList>
            <person name="Luo M.C."/>
            <person name="Gu Y.Q."/>
            <person name="Puiu D."/>
            <person name="Wang H."/>
            <person name="Twardziok S.O."/>
            <person name="Deal K.R."/>
            <person name="Huo N."/>
            <person name="Zhu T."/>
            <person name="Wang L."/>
            <person name="Wang Y."/>
            <person name="McGuire P.E."/>
            <person name="Liu S."/>
            <person name="Long H."/>
            <person name="Ramasamy R.K."/>
            <person name="Rodriguez J.C."/>
            <person name="Van S.L."/>
            <person name="Yuan L."/>
            <person name="Wang Z."/>
            <person name="Xia Z."/>
            <person name="Xiao L."/>
            <person name="Anderson O.D."/>
            <person name="Ouyang S."/>
            <person name="Liang Y."/>
            <person name="Zimin A.V."/>
            <person name="Pertea G."/>
            <person name="Qi P."/>
            <person name="Bennetzen J.L."/>
            <person name="Dai X."/>
            <person name="Dawson M.W."/>
            <person name="Muller H.G."/>
            <person name="Kugler K."/>
            <person name="Rivarola-Duarte L."/>
            <person name="Spannagl M."/>
            <person name="Mayer K.F.X."/>
            <person name="Lu F.H."/>
            <person name="Bevan M.W."/>
            <person name="Leroy P."/>
            <person name="Li P."/>
            <person name="You F.M."/>
            <person name="Sun Q."/>
            <person name="Liu Z."/>
            <person name="Lyons E."/>
            <person name="Wicker T."/>
            <person name="Salzberg S.L."/>
            <person name="Devos K.M."/>
            <person name="Dvorak J."/>
        </authorList>
    </citation>
    <scope>NUCLEOTIDE SEQUENCE [LARGE SCALE GENOMIC DNA]</scope>
    <source>
        <strain evidence="1">cv. AL8/78</strain>
    </source>
</reference>
<organism evidence="1 2">
    <name type="scientific">Aegilops tauschii subsp. strangulata</name>
    <name type="common">Goatgrass</name>
    <dbReference type="NCBI Taxonomy" id="200361"/>
    <lineage>
        <taxon>Eukaryota</taxon>
        <taxon>Viridiplantae</taxon>
        <taxon>Streptophyta</taxon>
        <taxon>Embryophyta</taxon>
        <taxon>Tracheophyta</taxon>
        <taxon>Spermatophyta</taxon>
        <taxon>Magnoliopsida</taxon>
        <taxon>Liliopsida</taxon>
        <taxon>Poales</taxon>
        <taxon>Poaceae</taxon>
        <taxon>BOP clade</taxon>
        <taxon>Pooideae</taxon>
        <taxon>Triticodae</taxon>
        <taxon>Triticeae</taxon>
        <taxon>Triticinae</taxon>
        <taxon>Aegilops</taxon>
    </lineage>
</organism>
<reference evidence="1" key="5">
    <citation type="journal article" date="2021" name="G3 (Bethesda)">
        <title>Aegilops tauschii genome assembly Aet v5.0 features greater sequence contiguity and improved annotation.</title>
        <authorList>
            <person name="Wang L."/>
            <person name="Zhu T."/>
            <person name="Rodriguez J.C."/>
            <person name="Deal K.R."/>
            <person name="Dubcovsky J."/>
            <person name="McGuire P.E."/>
            <person name="Lux T."/>
            <person name="Spannagl M."/>
            <person name="Mayer K.F.X."/>
            <person name="Baldrich P."/>
            <person name="Meyers B.C."/>
            <person name="Huo N."/>
            <person name="Gu Y.Q."/>
            <person name="Zhou H."/>
            <person name="Devos K.M."/>
            <person name="Bennetzen J.L."/>
            <person name="Unver T."/>
            <person name="Budak H."/>
            <person name="Gulick P.J."/>
            <person name="Galiba G."/>
            <person name="Kalapos B."/>
            <person name="Nelson D.R."/>
            <person name="Li P."/>
            <person name="You F.M."/>
            <person name="Luo M.C."/>
            <person name="Dvorak J."/>
        </authorList>
    </citation>
    <scope>NUCLEOTIDE SEQUENCE [LARGE SCALE GENOMIC DNA]</scope>
    <source>
        <strain evidence="1">cv. AL8/78</strain>
    </source>
</reference>
<protein>
    <submittedName>
        <fullName evidence="1">Uncharacterized protein</fullName>
    </submittedName>
</protein>
<accession>A0A453SIH2</accession>
<sequence length="162" mass="17767">MVSSPLVAAGTQLGQLHIPRSRGQACRGRVCADVVTVSFSPVLLDPAIAHRRKAVVLDLLASFASQSRQQGSTGQHVRRRACACVFPRSGAEEDSGCASTVLAGKAWLHRYRAHRWACVHCRRQAVADTSLAWQFICCSCVSGNNALNETCFMQRREQMRAR</sequence>
<proteinExistence type="predicted"/>
<evidence type="ECO:0000313" key="1">
    <source>
        <dbReference type="EnsemblPlants" id="AET7Gv20955800.10"/>
    </source>
</evidence>
<dbReference type="EnsemblPlants" id="AET7Gv20955800.10">
    <property type="protein sequence ID" value="AET7Gv20955800.10"/>
    <property type="gene ID" value="AET7Gv20955800"/>
</dbReference>